<dbReference type="GO" id="GO:1902201">
    <property type="term" value="P:negative regulation of bacterial-type flagellum-dependent cell motility"/>
    <property type="evidence" value="ECO:0007669"/>
    <property type="project" value="TreeGrafter"/>
</dbReference>
<dbReference type="EMBL" id="CAEZSR010000190">
    <property type="protein sequence ID" value="CAB4586189.1"/>
    <property type="molecule type" value="Genomic_DNA"/>
</dbReference>
<evidence type="ECO:0000313" key="2">
    <source>
        <dbReference type="EMBL" id="CAB4586189.1"/>
    </source>
</evidence>
<dbReference type="Pfam" id="PF00990">
    <property type="entry name" value="GGDEF"/>
    <property type="match status" value="1"/>
</dbReference>
<reference evidence="2" key="1">
    <citation type="submission" date="2020-05" db="EMBL/GenBank/DDBJ databases">
        <authorList>
            <person name="Chiriac C."/>
            <person name="Salcher M."/>
            <person name="Ghai R."/>
            <person name="Kavagutti S V."/>
        </authorList>
    </citation>
    <scope>NUCLEOTIDE SEQUENCE</scope>
</reference>
<dbReference type="PROSITE" id="PS50887">
    <property type="entry name" value="GGDEF"/>
    <property type="match status" value="1"/>
</dbReference>
<gene>
    <name evidence="2" type="ORF">UFOPK1493_03433</name>
</gene>
<dbReference type="InterPro" id="IPR050469">
    <property type="entry name" value="Diguanylate_Cyclase"/>
</dbReference>
<dbReference type="GO" id="GO:0052621">
    <property type="term" value="F:diguanylate cyclase activity"/>
    <property type="evidence" value="ECO:0007669"/>
    <property type="project" value="TreeGrafter"/>
</dbReference>
<dbReference type="InterPro" id="IPR029787">
    <property type="entry name" value="Nucleotide_cyclase"/>
</dbReference>
<evidence type="ECO:0000259" key="1">
    <source>
        <dbReference type="PROSITE" id="PS50887"/>
    </source>
</evidence>
<protein>
    <submittedName>
        <fullName evidence="2">Unannotated protein</fullName>
    </submittedName>
</protein>
<dbReference type="PANTHER" id="PTHR45138">
    <property type="entry name" value="REGULATORY COMPONENTS OF SENSORY TRANSDUCTION SYSTEM"/>
    <property type="match status" value="1"/>
</dbReference>
<dbReference type="Gene3D" id="3.30.70.270">
    <property type="match status" value="1"/>
</dbReference>
<dbReference type="InterPro" id="IPR043128">
    <property type="entry name" value="Rev_trsase/Diguanyl_cyclase"/>
</dbReference>
<sequence>MPGAHAARIAVGATRLAGVLEATSGRLDPGADGDVVHRVFTIDERVQAEVDTAYCEPPTTEQLGILDDVLSTLAAGLSRIEENIRLTSEAETDQLTGVANRRRVSKSLAAARAMADRRDEPFAVLLFDLDHFKSVNDRFGHAVGDIVLARFAELLLDNVRPFDTVARWGGEEFLLLCPGCNLDGAVAIGQRILRASPDSFGQTLPAEVRQTTSVGIAVYPEHGRTPETVIHAADEALYRAKREGRDRWAAAGVTTTV</sequence>
<dbReference type="SMART" id="SM00267">
    <property type="entry name" value="GGDEF"/>
    <property type="match status" value="1"/>
</dbReference>
<dbReference type="FunFam" id="3.30.70.270:FF:000001">
    <property type="entry name" value="Diguanylate cyclase domain protein"/>
    <property type="match status" value="1"/>
</dbReference>
<dbReference type="GO" id="GO:0043709">
    <property type="term" value="P:cell adhesion involved in single-species biofilm formation"/>
    <property type="evidence" value="ECO:0007669"/>
    <property type="project" value="TreeGrafter"/>
</dbReference>
<accession>A0A6J6FEQ6</accession>
<dbReference type="NCBIfam" id="TIGR00254">
    <property type="entry name" value="GGDEF"/>
    <property type="match status" value="1"/>
</dbReference>
<organism evidence="2">
    <name type="scientific">freshwater metagenome</name>
    <dbReference type="NCBI Taxonomy" id="449393"/>
    <lineage>
        <taxon>unclassified sequences</taxon>
        <taxon>metagenomes</taxon>
        <taxon>ecological metagenomes</taxon>
    </lineage>
</organism>
<name>A0A6J6FEQ6_9ZZZZ</name>
<dbReference type="InterPro" id="IPR000160">
    <property type="entry name" value="GGDEF_dom"/>
</dbReference>
<dbReference type="GO" id="GO:0005886">
    <property type="term" value="C:plasma membrane"/>
    <property type="evidence" value="ECO:0007669"/>
    <property type="project" value="TreeGrafter"/>
</dbReference>
<dbReference type="AlphaFoldDB" id="A0A6J6FEQ6"/>
<feature type="domain" description="GGDEF" evidence="1">
    <location>
        <begin position="120"/>
        <end position="253"/>
    </location>
</feature>
<dbReference type="SUPFAM" id="SSF55073">
    <property type="entry name" value="Nucleotide cyclase"/>
    <property type="match status" value="1"/>
</dbReference>
<dbReference type="CDD" id="cd01949">
    <property type="entry name" value="GGDEF"/>
    <property type="match status" value="1"/>
</dbReference>
<dbReference type="PANTHER" id="PTHR45138:SF9">
    <property type="entry name" value="DIGUANYLATE CYCLASE DGCM-RELATED"/>
    <property type="match status" value="1"/>
</dbReference>
<proteinExistence type="predicted"/>